<evidence type="ECO:0000313" key="2">
    <source>
        <dbReference type="EMBL" id="MDC8830131.1"/>
    </source>
</evidence>
<dbReference type="PANTHER" id="PTHR24096:SF420">
    <property type="entry name" value="LONG-CHAIN-FATTY-ACID--COA LIGASE-RELATED"/>
    <property type="match status" value="1"/>
</dbReference>
<sequence length="629" mass="69696">MTDLPDFKENPWATPQVAVTRREDGCLIVDCGRTPKNSYPNLIAMLKRTVATFPERSFLAERRDDGSDNPEWTHITYKEIDRQAEAIAQWLISLGPEPGNMMILSHNTLEHGAVNLAGMMARFPVAPISPNYSLLSKDFTKLKAIAEKLSPKVIFVQNIEHYSRALRALSLDNCTVLYAEGSAPDDIGAVSFADAVTTTVTEAVAESIARIKGDDVAKILFTSGSTGDPKGVINTHTNLCFTQASLLTIIDVDEVNNPPILLDWMPWHHTYGGNQNVNRVIKNGGTLYIDDGKPLPGLFEKTLRNIKSVTLNSYTTVPAVYALLVDAMERDDELRKAFFHKLEWCSYGGSDMPQETFDHFQQLAIRTTGQRITMITALGATESTAITTIVHWSTSKMGSIGLPLPGATLKLIPQDDKYELCVKGPQITPGYYNGEHLNRKAFDNEGYLHTGDAVRWLDPEQPLLGLQFAGRVSEDFKLLNGTWVHTSMLRIDLLSELAPLVFDVVITGQDKPYLGLLIWLNEDVVRRVFGLAEASTEQLAQHPRVMARIQTSLRQHNEQHSGASVCIERALILTTPPCMDSGEMSDKRSINQQKVQALRPQAVNALYVDEPGANILTELRQPAHQAALN</sequence>
<reference evidence="2 3" key="1">
    <citation type="submission" date="2022-10" db="EMBL/GenBank/DDBJ databases">
        <title>Alteromonas sp. chi3 Genome sequencing.</title>
        <authorList>
            <person name="Park S."/>
        </authorList>
    </citation>
    <scope>NUCLEOTIDE SEQUENCE [LARGE SCALE GENOMIC DNA]</scope>
    <source>
        <strain evidence="3">chi3</strain>
    </source>
</reference>
<dbReference type="PANTHER" id="PTHR24096">
    <property type="entry name" value="LONG-CHAIN-FATTY-ACID--COA LIGASE"/>
    <property type="match status" value="1"/>
</dbReference>
<dbReference type="InterPro" id="IPR020845">
    <property type="entry name" value="AMP-binding_CS"/>
</dbReference>
<gene>
    <name evidence="2" type="ORF">OIK42_05070</name>
</gene>
<dbReference type="PROSITE" id="PS00455">
    <property type="entry name" value="AMP_BINDING"/>
    <property type="match status" value="1"/>
</dbReference>
<organism evidence="2 3">
    <name type="scientific">Alteromonas gilva</name>
    <dbReference type="NCBI Taxonomy" id="2987522"/>
    <lineage>
        <taxon>Bacteria</taxon>
        <taxon>Pseudomonadati</taxon>
        <taxon>Pseudomonadota</taxon>
        <taxon>Gammaproteobacteria</taxon>
        <taxon>Alteromonadales</taxon>
        <taxon>Alteromonadaceae</taxon>
        <taxon>Alteromonas/Salinimonas group</taxon>
        <taxon>Alteromonas</taxon>
    </lineage>
</organism>
<accession>A0ABT5KZE4</accession>
<dbReference type="InterPro" id="IPR000873">
    <property type="entry name" value="AMP-dep_synth/lig_dom"/>
</dbReference>
<dbReference type="Gene3D" id="3.40.50.12780">
    <property type="entry name" value="N-terminal domain of ligase-like"/>
    <property type="match status" value="1"/>
</dbReference>
<evidence type="ECO:0000313" key="3">
    <source>
        <dbReference type="Proteomes" id="UP001218788"/>
    </source>
</evidence>
<protein>
    <submittedName>
        <fullName evidence="2">AMP-binding protein</fullName>
    </submittedName>
</protein>
<dbReference type="Pfam" id="PF23562">
    <property type="entry name" value="AMP-binding_C_3"/>
    <property type="match status" value="1"/>
</dbReference>
<dbReference type="EMBL" id="JAQQXP010000001">
    <property type="protein sequence ID" value="MDC8830131.1"/>
    <property type="molecule type" value="Genomic_DNA"/>
</dbReference>
<dbReference type="InterPro" id="IPR042099">
    <property type="entry name" value="ANL_N_sf"/>
</dbReference>
<evidence type="ECO:0000259" key="1">
    <source>
        <dbReference type="Pfam" id="PF00501"/>
    </source>
</evidence>
<dbReference type="Pfam" id="PF00501">
    <property type="entry name" value="AMP-binding"/>
    <property type="match status" value="1"/>
</dbReference>
<dbReference type="SUPFAM" id="SSF56801">
    <property type="entry name" value="Acetyl-CoA synthetase-like"/>
    <property type="match status" value="1"/>
</dbReference>
<keyword evidence="3" id="KW-1185">Reference proteome</keyword>
<dbReference type="RefSeq" id="WP_273638891.1">
    <property type="nucleotide sequence ID" value="NZ_JAQQXP010000001.1"/>
</dbReference>
<feature type="domain" description="AMP-dependent synthetase/ligase" evidence="1">
    <location>
        <begin position="47"/>
        <end position="432"/>
    </location>
</feature>
<dbReference type="Proteomes" id="UP001218788">
    <property type="component" value="Unassembled WGS sequence"/>
</dbReference>
<name>A0ABT5KZE4_9ALTE</name>
<comment type="caution">
    <text evidence="2">The sequence shown here is derived from an EMBL/GenBank/DDBJ whole genome shotgun (WGS) entry which is preliminary data.</text>
</comment>
<proteinExistence type="predicted"/>